<dbReference type="STRING" id="1123357.SAMN02745244_03743"/>
<dbReference type="RefSeq" id="WP_073191582.1">
    <property type="nucleotide sequence ID" value="NZ_FQZG01000136.1"/>
</dbReference>
<keyword evidence="2" id="KW-1185">Reference proteome</keyword>
<dbReference type="EMBL" id="FQZG01000136">
    <property type="protein sequence ID" value="SHK00603.1"/>
    <property type="molecule type" value="Genomic_DNA"/>
</dbReference>
<dbReference type="Proteomes" id="UP000184512">
    <property type="component" value="Unassembled WGS sequence"/>
</dbReference>
<evidence type="ECO:0000313" key="1">
    <source>
        <dbReference type="EMBL" id="SHK00603.1"/>
    </source>
</evidence>
<evidence type="ECO:0000313" key="2">
    <source>
        <dbReference type="Proteomes" id="UP000184512"/>
    </source>
</evidence>
<dbReference type="Gene3D" id="3.40.50.11530">
    <property type="match status" value="1"/>
</dbReference>
<dbReference type="OrthoDB" id="5379188at2"/>
<reference evidence="1 2" key="1">
    <citation type="submission" date="2016-11" db="EMBL/GenBank/DDBJ databases">
        <authorList>
            <person name="Jaros S."/>
            <person name="Januszkiewicz K."/>
            <person name="Wedrychowicz H."/>
        </authorList>
    </citation>
    <scope>NUCLEOTIDE SEQUENCE [LARGE SCALE GENOMIC DNA]</scope>
    <source>
        <strain evidence="1 2">DSM 12906</strain>
    </source>
</reference>
<dbReference type="AlphaFoldDB" id="A0A1M6NY26"/>
<proteinExistence type="predicted"/>
<protein>
    <submittedName>
        <fullName evidence="1">SEFIR domain-containing protein</fullName>
    </submittedName>
</protein>
<name>A0A1M6NY26_9ACTN</name>
<gene>
    <name evidence="1" type="ORF">SAMN02745244_03743</name>
</gene>
<organism evidence="1 2">
    <name type="scientific">Tessaracoccus bendigoensis DSM 12906</name>
    <dbReference type="NCBI Taxonomy" id="1123357"/>
    <lineage>
        <taxon>Bacteria</taxon>
        <taxon>Bacillati</taxon>
        <taxon>Actinomycetota</taxon>
        <taxon>Actinomycetes</taxon>
        <taxon>Propionibacteriales</taxon>
        <taxon>Propionibacteriaceae</taxon>
        <taxon>Tessaracoccus</taxon>
    </lineage>
</organism>
<sequence>MRVFITWAHSGEDWPDERAELWKGQVEQFAELLESAGIDEVLLDLWVANERDTNWNTWGPNQIDEADYVLIMMNDPWAQRWSGRNNPKVGAGVVAEANALHGLFNEDQAEFQQKVRLVRLPSSTGDRIPRDLSGVKSLTVSSLTPEGIGDVLRDLNNEPRRIPSAGSPGTGSQAGALTGFRDGDMLLLRFRDFHAGVRTLEEHEKLIASNPRAGRLVGMVEEGC</sequence>
<accession>A0A1M6NY26</accession>